<feature type="domain" description="Aldehyde oxidase/xanthine dehydrogenase second molybdopterin binding" evidence="1">
    <location>
        <begin position="51"/>
        <end position="133"/>
    </location>
</feature>
<gene>
    <name evidence="2" type="ORF">DCF82_16250</name>
</gene>
<proteinExistence type="predicted"/>
<evidence type="ECO:0000313" key="2">
    <source>
        <dbReference type="EMBL" id="HAC29339.1"/>
    </source>
</evidence>
<dbReference type="PANTHER" id="PTHR47495:SF2">
    <property type="entry name" value="ALDEHYDE DEHYDROGENASE"/>
    <property type="match status" value="1"/>
</dbReference>
<dbReference type="Proteomes" id="UP000261325">
    <property type="component" value="Unassembled WGS sequence"/>
</dbReference>
<dbReference type="InterPro" id="IPR052516">
    <property type="entry name" value="N-heterocyclic_Hydroxylase"/>
</dbReference>
<reference evidence="2 3" key="1">
    <citation type="journal article" date="2018" name="Nat. Biotechnol.">
        <title>A standardized bacterial taxonomy based on genome phylogeny substantially revises the tree of life.</title>
        <authorList>
            <person name="Parks D.H."/>
            <person name="Chuvochina M."/>
            <person name="Waite D.W."/>
            <person name="Rinke C."/>
            <person name="Skarshewski A."/>
            <person name="Chaumeil P.A."/>
            <person name="Hugenholtz P."/>
        </authorList>
    </citation>
    <scope>NUCLEOTIDE SEQUENCE [LARGE SCALE GENOMIC DNA]</scope>
    <source>
        <strain evidence="2">UBA9049</strain>
    </source>
</reference>
<dbReference type="Pfam" id="PF20256">
    <property type="entry name" value="MoCoBD_2"/>
    <property type="match status" value="1"/>
</dbReference>
<dbReference type="AlphaFoldDB" id="A0A3B8WGR8"/>
<organism evidence="2 3">
    <name type="scientific">Marinobacter nauticus</name>
    <name type="common">Marinobacter hydrocarbonoclasticus</name>
    <name type="synonym">Marinobacter aquaeolei</name>
    <dbReference type="NCBI Taxonomy" id="2743"/>
    <lineage>
        <taxon>Bacteria</taxon>
        <taxon>Pseudomonadati</taxon>
        <taxon>Pseudomonadota</taxon>
        <taxon>Gammaproteobacteria</taxon>
        <taxon>Pseudomonadales</taxon>
        <taxon>Marinobacteraceae</taxon>
        <taxon>Marinobacter</taxon>
    </lineage>
</organism>
<dbReference type="SUPFAM" id="SSF56003">
    <property type="entry name" value="Molybdenum cofactor-binding domain"/>
    <property type="match status" value="1"/>
</dbReference>
<sequence length="180" mass="19578">NQANEDPVSFRLKLLESEPRHRRVLERAAELAGWNQPVPEGRARGVALFKSFGTYVAQVVEASIEQGGIRVHKVTCSVDCGQVVNPRIVEDQMTGGIVFGLTAALNGEITLDGGEVQQSNFHDYRLLHMHQVPEMVVDIVDSEEPPTGVGEPGVPPVIPALGNALFALTGKRQRRLPLKA</sequence>
<dbReference type="InterPro" id="IPR037165">
    <property type="entry name" value="AldOxase/xan_DH_Mopterin-bd_sf"/>
</dbReference>
<dbReference type="GO" id="GO:0016491">
    <property type="term" value="F:oxidoreductase activity"/>
    <property type="evidence" value="ECO:0007669"/>
    <property type="project" value="InterPro"/>
</dbReference>
<feature type="non-terminal residue" evidence="2">
    <location>
        <position position="1"/>
    </location>
</feature>
<dbReference type="Gene3D" id="3.30.365.10">
    <property type="entry name" value="Aldehyde oxidase/xanthine dehydrogenase, molybdopterin binding domain"/>
    <property type="match status" value="1"/>
</dbReference>
<evidence type="ECO:0000259" key="1">
    <source>
        <dbReference type="Pfam" id="PF20256"/>
    </source>
</evidence>
<dbReference type="InterPro" id="IPR046867">
    <property type="entry name" value="AldOxase/xan_DH_MoCoBD2"/>
</dbReference>
<dbReference type="EMBL" id="DLYI01000215">
    <property type="protein sequence ID" value="HAC29339.1"/>
    <property type="molecule type" value="Genomic_DNA"/>
</dbReference>
<accession>A0A3B8WGR8</accession>
<comment type="caution">
    <text evidence="2">The sequence shown here is derived from an EMBL/GenBank/DDBJ whole genome shotgun (WGS) entry which is preliminary data.</text>
</comment>
<name>A0A3B8WGR8_MARNT</name>
<protein>
    <submittedName>
        <fullName evidence="2">Isoquinoline 1-oxidoreductase</fullName>
    </submittedName>
</protein>
<dbReference type="PANTHER" id="PTHR47495">
    <property type="entry name" value="ALDEHYDE DEHYDROGENASE"/>
    <property type="match status" value="1"/>
</dbReference>
<evidence type="ECO:0000313" key="3">
    <source>
        <dbReference type="Proteomes" id="UP000261325"/>
    </source>
</evidence>